<protein>
    <submittedName>
        <fullName evidence="3">Filamentous hemagglutinin N-terminal domain-containing protein</fullName>
    </submittedName>
</protein>
<accession>A0A6B3N9A8</accession>
<evidence type="ECO:0000256" key="1">
    <source>
        <dbReference type="SAM" id="SignalP"/>
    </source>
</evidence>
<feature type="signal peptide" evidence="1">
    <location>
        <begin position="1"/>
        <end position="28"/>
    </location>
</feature>
<gene>
    <name evidence="3" type="ORF">F6J89_00640</name>
</gene>
<dbReference type="SMART" id="SM00912">
    <property type="entry name" value="Haemagg_act"/>
    <property type="match status" value="1"/>
</dbReference>
<dbReference type="NCBIfam" id="TIGR01901">
    <property type="entry name" value="adhes_NPXG"/>
    <property type="match status" value="1"/>
</dbReference>
<feature type="domain" description="Filamentous haemagglutinin FhaB/tRNA nuclease CdiA-like TPS" evidence="2">
    <location>
        <begin position="33"/>
        <end position="147"/>
    </location>
</feature>
<dbReference type="InterPro" id="IPR012334">
    <property type="entry name" value="Pectin_lyas_fold"/>
</dbReference>
<comment type="caution">
    <text evidence="3">The sequence shown here is derived from an EMBL/GenBank/DDBJ whole genome shotgun (WGS) entry which is preliminary data.</text>
</comment>
<evidence type="ECO:0000259" key="2">
    <source>
        <dbReference type="SMART" id="SM00912"/>
    </source>
</evidence>
<sequence>MRVSRCNFGWLFLFISVTGILPSSSVYAQSITPAADGTGTSVTQQGARFDIEGGTFSGDGKNLFHSFEQFGLDAGEIANFLSNPEISNILGRIVGGEASVINGLIQLTGGNSNLFLLNPAGMVFGRDASLNLPAAFTASTATGIGFGNDSWFNVFGENQYQSLIGNPTQFVFDFAEAGSIINAGDLAVSEGQDLTLVGGSVITTGEVEAQGGKITIAAVPGSNVVKISPSGSLLSFEIEVPRNVKGEPLPITPLDLPTLLTEGVGGLDTGLVTNQDGIVQLRDTGTIIPIEPGTTIASGTIDVSNRAAGQTGGEVNILGERLGLFDASISAAGSDGGGTVLLGGDYQGQGTVPNALRTFVNRDSVINADAITSGDGGRVIVWADEVTGFYGNISARGGLTSGNGGFAEVSGKENLIFRGRVDLGAEVGSVGTLLLDPRNITISGVDNDSPPGVEDALPDIFIGDFPDDEITISESTLESQPADIFLEASNDITIENLVNNRLEIGENSITFIAEGGSFFMDSGDSIFTDDGDITISANLDVNTGQLSSGQQENGGDITINSQNGNITTGGVLSTSAGNNSTEGGGNITLIAPRGNIESLVLSTISRGEGYGGAIKVIANGDITIEERLISFSTNGTAGDIELTSENGEIALLNGIDIDSWGAEGSGDITLTGDEINIGTIQRLDNQGEGNGELILKPSTLSQDIAIGGTDNGNSGILEITRDELNNLQQTGQSGESNFSSITVGSQESTGRFIIDPNLTDNSVTPFQVPVIIEGGAAATLVGPNQINPDEDGNIIFNITDSNQGNLVIPNGVEFALDGFGNLEGGDSDDTFKFNDGINFNGTITGGGGIDQLDYSAFTQPLVVNLEIIQAGGIEQIIGSDAPGTLIGANTANIWNINSLNSGNIERIVNGSSETLEFNNFSNLIGGSDSDSFTLSNGGRVTSIDGSGGDDSFILDGGTTSSIDGGSGSNTLIGSDTENIWNLTGIDRGDIDGISFRLIQNLTGGSEADTVIFNNGASISGDIKGETGNLTLIGDEIDFSGQVSGTGDLFIEPSASSQSIQLGTQLNQLQDGFSAIAIGREDGSGKITLSGDLTFSDPVELRSPEGDGSIDTTGSNILGTDNATITISANQEVTTGDIFSPSSDIRITSENSSVVTGELNTAGTSGGDLEIQAEVSINTGVINSSGSEGDGGNVSLDPSGDVEVVSINAQGGSNGSGGDIDITTGRFFQATDTFEDQNGITASISTAGGEQGGSVTIEHDGGDRNVSFEIGDASLNGTAGAITTGVDNSILPPQSFPGPFSQGA</sequence>
<dbReference type="EMBL" id="JAAHFQ010000007">
    <property type="protein sequence ID" value="NER26201.1"/>
    <property type="molecule type" value="Genomic_DNA"/>
</dbReference>
<proteinExistence type="predicted"/>
<feature type="chain" id="PRO_5025528250" evidence="1">
    <location>
        <begin position="29"/>
        <end position="1303"/>
    </location>
</feature>
<organism evidence="3">
    <name type="scientific">Symploca sp. SIO1C4</name>
    <dbReference type="NCBI Taxonomy" id="2607765"/>
    <lineage>
        <taxon>Bacteria</taxon>
        <taxon>Bacillati</taxon>
        <taxon>Cyanobacteriota</taxon>
        <taxon>Cyanophyceae</taxon>
        <taxon>Coleofasciculales</taxon>
        <taxon>Coleofasciculaceae</taxon>
        <taxon>Symploca</taxon>
    </lineage>
</organism>
<dbReference type="Gene3D" id="2.160.20.10">
    <property type="entry name" value="Single-stranded right-handed beta-helix, Pectin lyase-like"/>
    <property type="match status" value="1"/>
</dbReference>
<dbReference type="SUPFAM" id="SSF51126">
    <property type="entry name" value="Pectin lyase-like"/>
    <property type="match status" value="1"/>
</dbReference>
<name>A0A6B3N9A8_9CYAN</name>
<keyword evidence="1" id="KW-0732">Signal</keyword>
<reference evidence="3" key="1">
    <citation type="submission" date="2019-11" db="EMBL/GenBank/DDBJ databases">
        <title>Genomic insights into an expanded diversity of filamentous marine cyanobacteria reveals the extraordinary biosynthetic potential of Moorea and Okeania.</title>
        <authorList>
            <person name="Ferreira Leao T."/>
            <person name="Wang M."/>
            <person name="Moss N."/>
            <person name="Da Silva R."/>
            <person name="Sanders J."/>
            <person name="Nurk S."/>
            <person name="Gurevich A."/>
            <person name="Humphrey G."/>
            <person name="Reher R."/>
            <person name="Zhu Q."/>
            <person name="Belda-Ferre P."/>
            <person name="Glukhov E."/>
            <person name="Rex R."/>
            <person name="Dorrestein P.C."/>
            <person name="Knight R."/>
            <person name="Pevzner P."/>
            <person name="Gerwick W.H."/>
            <person name="Gerwick L."/>
        </authorList>
    </citation>
    <scope>NUCLEOTIDE SEQUENCE</scope>
    <source>
        <strain evidence="3">SIO1C4</strain>
    </source>
</reference>
<evidence type="ECO:0000313" key="3">
    <source>
        <dbReference type="EMBL" id="NER26201.1"/>
    </source>
</evidence>
<dbReference type="Pfam" id="PF05860">
    <property type="entry name" value="TPS"/>
    <property type="match status" value="1"/>
</dbReference>
<dbReference type="InterPro" id="IPR011050">
    <property type="entry name" value="Pectin_lyase_fold/virulence"/>
</dbReference>
<dbReference type="InterPro" id="IPR008638">
    <property type="entry name" value="FhaB/CdiA-like_TPS"/>
</dbReference>